<evidence type="ECO:0000313" key="6">
    <source>
        <dbReference type="EMBL" id="RXN23907.1"/>
    </source>
</evidence>
<dbReference type="InterPro" id="IPR004294">
    <property type="entry name" value="Carotenoid_Oase"/>
</dbReference>
<dbReference type="PANTHER" id="PTHR10543:SF148">
    <property type="entry name" value="BETA-CAROTENE OXYGENASE 2A"/>
    <property type="match status" value="1"/>
</dbReference>
<accession>A0A498N5G0</accession>
<dbReference type="GO" id="GO:0010436">
    <property type="term" value="F:carotenoid dioxygenase activity"/>
    <property type="evidence" value="ECO:0007669"/>
    <property type="project" value="TreeGrafter"/>
</dbReference>
<keyword evidence="2 4" id="KW-0479">Metal-binding</keyword>
<evidence type="ECO:0000256" key="3">
    <source>
        <dbReference type="ARBA" id="ARBA00023004"/>
    </source>
</evidence>
<dbReference type="GO" id="GO:0003834">
    <property type="term" value="F:beta-carotene 15,15'-dioxygenase activity"/>
    <property type="evidence" value="ECO:0007669"/>
    <property type="project" value="TreeGrafter"/>
</dbReference>
<keyword evidence="3 4" id="KW-0408">Iron</keyword>
<evidence type="ECO:0000256" key="2">
    <source>
        <dbReference type="ARBA" id="ARBA00022723"/>
    </source>
</evidence>
<reference evidence="6 7" key="1">
    <citation type="submission" date="2018-03" db="EMBL/GenBank/DDBJ databases">
        <title>Draft genome sequence of Rohu Carp (Labeo rohita).</title>
        <authorList>
            <person name="Das P."/>
            <person name="Kushwaha B."/>
            <person name="Joshi C.G."/>
            <person name="Kumar D."/>
            <person name="Nagpure N.S."/>
            <person name="Sahoo L."/>
            <person name="Das S.P."/>
            <person name="Bit A."/>
            <person name="Patnaik S."/>
            <person name="Meher P.K."/>
            <person name="Jayasankar P."/>
            <person name="Koringa P.G."/>
            <person name="Patel N.V."/>
            <person name="Hinsu A.T."/>
            <person name="Kumar R."/>
            <person name="Pandey M."/>
            <person name="Agarwal S."/>
            <person name="Srivastava S."/>
            <person name="Singh M."/>
            <person name="Iquebal M.A."/>
            <person name="Jaiswal S."/>
            <person name="Angadi U.B."/>
            <person name="Kumar N."/>
            <person name="Raza M."/>
            <person name="Shah T.M."/>
            <person name="Rai A."/>
            <person name="Jena J.K."/>
        </authorList>
    </citation>
    <scope>NUCLEOTIDE SEQUENCE [LARGE SCALE GENOMIC DNA]</scope>
    <source>
        <strain evidence="6">DASCIFA01</strain>
        <tissue evidence="6">Testis</tissue>
    </source>
</reference>
<comment type="cofactor">
    <cofactor evidence="4">
        <name>Fe(2+)</name>
        <dbReference type="ChEBI" id="CHEBI:29033"/>
    </cofactor>
    <text evidence="4">Binds 1 Fe(2+) ion per subunit.</text>
</comment>
<sequence length="433" mass="49090">MSSMNSSTSGWKKTSSQNKEQHFTDVHGLPCIENLVCSADETPEPITTTITGNIPSWIKGNFLRNGPGKFEIGRSSFNHWFDGMALLHQFHIEDGKVTYMSRFLNSDCYKENLEHNRIMVSEFGTIAMPDPCKNFFQRFLSRFELPKPTDNANVDWSKFVAVNGATAHPHMDPDGTTYNMGNSYTRKAMSENYVVFIEQPIKMDLLKIVTGKLRGKGINEGVYWDPKRNTVFHVINKHTGKLSLIKYCAKALSTFHQINCYEDNGFLIMDICCSDDGQAINNYLIQNLKKSGDALDEVFCTHEDLHGDDLHKYGGLEFPHINYSMCNSRPYRYFYGCGFRHLVGDSLIKMDLQGKQIKVWKHAGMYPSEPIFVSSPGAVEEDDGVILSVVITPNQDKSTFLLVLDAKTFEELGRAEVPINIPYGFHGTFQNRH</sequence>
<dbReference type="GO" id="GO:0046872">
    <property type="term" value="F:metal ion binding"/>
    <property type="evidence" value="ECO:0007669"/>
    <property type="project" value="UniProtKB-KW"/>
</dbReference>
<feature type="binding site" evidence="4">
    <location>
        <position position="426"/>
    </location>
    <ligand>
        <name>Fe cation</name>
        <dbReference type="ChEBI" id="CHEBI:24875"/>
        <note>catalytic</note>
    </ligand>
</feature>
<evidence type="ECO:0000313" key="7">
    <source>
        <dbReference type="Proteomes" id="UP000290572"/>
    </source>
</evidence>
<dbReference type="GO" id="GO:0005739">
    <property type="term" value="C:mitochondrion"/>
    <property type="evidence" value="ECO:0007669"/>
    <property type="project" value="TreeGrafter"/>
</dbReference>
<feature type="binding site" evidence="4">
    <location>
        <position position="168"/>
    </location>
    <ligand>
        <name>Fe cation</name>
        <dbReference type="ChEBI" id="CHEBI:24875"/>
        <note>catalytic</note>
    </ligand>
</feature>
<dbReference type="EMBL" id="QBIY01012555">
    <property type="protein sequence ID" value="RXN23907.1"/>
    <property type="molecule type" value="Genomic_DNA"/>
</dbReference>
<dbReference type="PANTHER" id="PTHR10543">
    <property type="entry name" value="BETA-CAROTENE DIOXYGENASE"/>
    <property type="match status" value="1"/>
</dbReference>
<dbReference type="Proteomes" id="UP000290572">
    <property type="component" value="Unassembled WGS sequence"/>
</dbReference>
<evidence type="ECO:0000256" key="4">
    <source>
        <dbReference type="PIRSR" id="PIRSR604294-1"/>
    </source>
</evidence>
<feature type="binding site" evidence="4">
    <location>
        <position position="256"/>
    </location>
    <ligand>
        <name>Fe cation</name>
        <dbReference type="ChEBI" id="CHEBI:24875"/>
        <note>catalytic</note>
    </ligand>
</feature>
<proteinExistence type="inferred from homology"/>
<evidence type="ECO:0000256" key="1">
    <source>
        <dbReference type="ARBA" id="ARBA00006787"/>
    </source>
</evidence>
<keyword evidence="7" id="KW-1185">Reference proteome</keyword>
<name>A0A498N5G0_LABRO</name>
<dbReference type="GO" id="GO:0016121">
    <property type="term" value="P:carotene catabolic process"/>
    <property type="evidence" value="ECO:0007669"/>
    <property type="project" value="TreeGrafter"/>
</dbReference>
<gene>
    <name evidence="6" type="ORF">ROHU_006363</name>
</gene>
<organism evidence="6 7">
    <name type="scientific">Labeo rohita</name>
    <name type="common">Indian major carp</name>
    <name type="synonym">Cyprinus rohita</name>
    <dbReference type="NCBI Taxonomy" id="84645"/>
    <lineage>
        <taxon>Eukaryota</taxon>
        <taxon>Metazoa</taxon>
        <taxon>Chordata</taxon>
        <taxon>Craniata</taxon>
        <taxon>Vertebrata</taxon>
        <taxon>Euteleostomi</taxon>
        <taxon>Actinopterygii</taxon>
        <taxon>Neopterygii</taxon>
        <taxon>Teleostei</taxon>
        <taxon>Ostariophysi</taxon>
        <taxon>Cypriniformes</taxon>
        <taxon>Cyprinidae</taxon>
        <taxon>Labeoninae</taxon>
        <taxon>Labeonini</taxon>
        <taxon>Labeo</taxon>
    </lineage>
</organism>
<protein>
    <submittedName>
        <fullName evidence="6">Beta,beta-carotene 9, 10-oxygenase-like protein</fullName>
    </submittedName>
</protein>
<dbReference type="GO" id="GO:0042574">
    <property type="term" value="P:retinal metabolic process"/>
    <property type="evidence" value="ECO:0007669"/>
    <property type="project" value="TreeGrafter"/>
</dbReference>
<comment type="similarity">
    <text evidence="1 5">Belongs to the carotenoid oxygenase family.</text>
</comment>
<dbReference type="Pfam" id="PF03055">
    <property type="entry name" value="RPE65"/>
    <property type="match status" value="2"/>
</dbReference>
<dbReference type="AlphaFoldDB" id="A0A498N5G0"/>
<comment type="caution">
    <text evidence="6">The sequence shown here is derived from an EMBL/GenBank/DDBJ whole genome shotgun (WGS) entry which is preliminary data.</text>
</comment>
<evidence type="ECO:0000256" key="5">
    <source>
        <dbReference type="RuleBase" id="RU003799"/>
    </source>
</evidence>
<dbReference type="STRING" id="84645.A0A498N5G0"/>